<name>A0A6A4C5H3_9STRA</name>
<evidence type="ECO:0000256" key="1">
    <source>
        <dbReference type="SAM" id="MobiDB-lite"/>
    </source>
</evidence>
<dbReference type="Proteomes" id="UP000434957">
    <property type="component" value="Unassembled WGS sequence"/>
</dbReference>
<evidence type="ECO:0000313" key="4">
    <source>
        <dbReference type="Proteomes" id="UP000434957"/>
    </source>
</evidence>
<gene>
    <name evidence="3" type="ORF">PR003_g27696</name>
</gene>
<protein>
    <submittedName>
        <fullName evidence="3">Uncharacterized protein</fullName>
    </submittedName>
</protein>
<feature type="compositionally biased region" description="Basic and acidic residues" evidence="1">
    <location>
        <begin position="85"/>
        <end position="98"/>
    </location>
</feature>
<evidence type="ECO:0000313" key="3">
    <source>
        <dbReference type="EMBL" id="KAE9281349.1"/>
    </source>
</evidence>
<keyword evidence="2" id="KW-1133">Transmembrane helix</keyword>
<feature type="transmembrane region" description="Helical" evidence="2">
    <location>
        <begin position="28"/>
        <end position="52"/>
    </location>
</feature>
<evidence type="ECO:0000256" key="2">
    <source>
        <dbReference type="SAM" id="Phobius"/>
    </source>
</evidence>
<reference evidence="3 4" key="1">
    <citation type="submission" date="2018-08" db="EMBL/GenBank/DDBJ databases">
        <title>Genomic investigation of the strawberry pathogen Phytophthora fragariae indicates pathogenicity is determined by transcriptional variation in three key races.</title>
        <authorList>
            <person name="Adams T.M."/>
            <person name="Armitage A.D."/>
            <person name="Sobczyk M.K."/>
            <person name="Bates H.J."/>
            <person name="Dunwell J.M."/>
            <person name="Nellist C.F."/>
            <person name="Harrison R.J."/>
        </authorList>
    </citation>
    <scope>NUCLEOTIDE SEQUENCE [LARGE SCALE GENOMIC DNA]</scope>
    <source>
        <strain evidence="3 4">SCRP333</strain>
    </source>
</reference>
<keyword evidence="2" id="KW-0472">Membrane</keyword>
<keyword evidence="4" id="KW-1185">Reference proteome</keyword>
<proteinExistence type="predicted"/>
<sequence>MFLYVGLDAIWEVQERSAPGPRLTRGPCALYCVLTYVCLSFFLRVAAGVAGVQERRVARRDRDVHLDKPLCAAQPVERIHRRRDVHASKERSAPDPRLTRGPGGTGT</sequence>
<comment type="caution">
    <text evidence="3">The sequence shown here is derived from an EMBL/GenBank/DDBJ whole genome shotgun (WGS) entry which is preliminary data.</text>
</comment>
<keyword evidence="2" id="KW-0812">Transmembrane</keyword>
<organism evidence="3 4">
    <name type="scientific">Phytophthora rubi</name>
    <dbReference type="NCBI Taxonomy" id="129364"/>
    <lineage>
        <taxon>Eukaryota</taxon>
        <taxon>Sar</taxon>
        <taxon>Stramenopiles</taxon>
        <taxon>Oomycota</taxon>
        <taxon>Peronosporomycetes</taxon>
        <taxon>Peronosporales</taxon>
        <taxon>Peronosporaceae</taxon>
        <taxon>Phytophthora</taxon>
    </lineage>
</organism>
<dbReference type="EMBL" id="QXFT01003952">
    <property type="protein sequence ID" value="KAE9281349.1"/>
    <property type="molecule type" value="Genomic_DNA"/>
</dbReference>
<dbReference type="AlphaFoldDB" id="A0A6A4C5H3"/>
<accession>A0A6A4C5H3</accession>
<feature type="region of interest" description="Disordered" evidence="1">
    <location>
        <begin position="77"/>
        <end position="107"/>
    </location>
</feature>